<dbReference type="InterPro" id="IPR023827">
    <property type="entry name" value="Peptidase_S8_Asp-AS"/>
</dbReference>
<dbReference type="GO" id="GO:0004252">
    <property type="term" value="F:serine-type endopeptidase activity"/>
    <property type="evidence" value="ECO:0007669"/>
    <property type="project" value="UniProtKB-UniRule"/>
</dbReference>
<dbReference type="Gene3D" id="2.60.120.260">
    <property type="entry name" value="Galactose-binding domain-like"/>
    <property type="match status" value="2"/>
</dbReference>
<dbReference type="PROSITE" id="PS51829">
    <property type="entry name" value="P_HOMO_B"/>
    <property type="match status" value="2"/>
</dbReference>
<dbReference type="PROSITE" id="PS00138">
    <property type="entry name" value="SUBTILASE_SER"/>
    <property type="match status" value="1"/>
</dbReference>
<dbReference type="Pfam" id="PF22148">
    <property type="entry name" value="Fervidolysin_NPro-like"/>
    <property type="match status" value="1"/>
</dbReference>
<accession>A0A1G9JF56</accession>
<evidence type="ECO:0000256" key="6">
    <source>
        <dbReference type="RuleBase" id="RU003355"/>
    </source>
</evidence>
<name>A0A1G9JF56_9BACT</name>
<dbReference type="PRINTS" id="PR00723">
    <property type="entry name" value="SUBTILISIN"/>
</dbReference>
<feature type="active site" description="Charge relay system" evidence="4 5">
    <location>
        <position position="477"/>
    </location>
</feature>
<evidence type="ECO:0000313" key="9">
    <source>
        <dbReference type="Proteomes" id="UP000182146"/>
    </source>
</evidence>
<dbReference type="OrthoDB" id="5523924at2"/>
<dbReference type="PANTHER" id="PTHR42884:SF14">
    <property type="entry name" value="NEUROENDOCRINE CONVERTASE 1"/>
    <property type="match status" value="1"/>
</dbReference>
<dbReference type="PANTHER" id="PTHR42884">
    <property type="entry name" value="PROPROTEIN CONVERTASE SUBTILISIN/KEXIN-RELATED"/>
    <property type="match status" value="1"/>
</dbReference>
<reference evidence="8 9" key="1">
    <citation type="submission" date="2016-10" db="EMBL/GenBank/DDBJ databases">
        <authorList>
            <person name="de Groot N.N."/>
        </authorList>
    </citation>
    <scope>NUCLEOTIDE SEQUENCE [LARGE SCALE GENOMIC DNA]</scope>
    <source>
        <strain evidence="8 9">DSM 17813</strain>
    </source>
</reference>
<dbReference type="Pfam" id="PF00082">
    <property type="entry name" value="Peptidase_S8"/>
    <property type="match status" value="1"/>
</dbReference>
<dbReference type="SUPFAM" id="SSF49785">
    <property type="entry name" value="Galactose-binding domain-like"/>
    <property type="match status" value="2"/>
</dbReference>
<dbReference type="RefSeq" id="WP_052446219.1">
    <property type="nucleotide sequence ID" value="NZ_FNGU01000001.1"/>
</dbReference>
<keyword evidence="3 5" id="KW-0720">Serine protease</keyword>
<evidence type="ECO:0000313" key="8">
    <source>
        <dbReference type="EMBL" id="SDL35932.1"/>
    </source>
</evidence>
<evidence type="ECO:0000256" key="5">
    <source>
        <dbReference type="PROSITE-ProRule" id="PRU01240"/>
    </source>
</evidence>
<keyword evidence="2 5" id="KW-0378">Hydrolase</keyword>
<dbReference type="EMBL" id="FNGU01000001">
    <property type="protein sequence ID" value="SDL35932.1"/>
    <property type="molecule type" value="Genomic_DNA"/>
</dbReference>
<feature type="active site" description="Charge relay system" evidence="4 5">
    <location>
        <position position="267"/>
    </location>
</feature>
<evidence type="ECO:0000256" key="4">
    <source>
        <dbReference type="PIRSR" id="PIRSR615500-1"/>
    </source>
</evidence>
<feature type="active site" description="Charge relay system" evidence="4 5">
    <location>
        <position position="230"/>
    </location>
</feature>
<organism evidence="8 9">
    <name type="scientific">Geoalkalibacter ferrihydriticus</name>
    <dbReference type="NCBI Taxonomy" id="392333"/>
    <lineage>
        <taxon>Bacteria</taxon>
        <taxon>Pseudomonadati</taxon>
        <taxon>Thermodesulfobacteriota</taxon>
        <taxon>Desulfuromonadia</taxon>
        <taxon>Desulfuromonadales</taxon>
        <taxon>Geoalkalibacteraceae</taxon>
        <taxon>Geoalkalibacter</taxon>
    </lineage>
</organism>
<proteinExistence type="inferred from homology"/>
<dbReference type="InterPro" id="IPR000209">
    <property type="entry name" value="Peptidase_S8/S53_dom"/>
</dbReference>
<dbReference type="InterPro" id="IPR023828">
    <property type="entry name" value="Peptidase_S8_Ser-AS"/>
</dbReference>
<dbReference type="STRING" id="392333.SAMN05660860_00427"/>
<dbReference type="PROSITE" id="PS00136">
    <property type="entry name" value="SUBTILASE_ASP"/>
    <property type="match status" value="1"/>
</dbReference>
<dbReference type="GO" id="GO:0012505">
    <property type="term" value="C:endomembrane system"/>
    <property type="evidence" value="ECO:0007669"/>
    <property type="project" value="UniProtKB-ARBA"/>
</dbReference>
<protein>
    <submittedName>
        <fullName evidence="8">Regulatory P domain of the subtilisin-like proprotein convertase</fullName>
    </submittedName>
</protein>
<dbReference type="GO" id="GO:0005737">
    <property type="term" value="C:cytoplasm"/>
    <property type="evidence" value="ECO:0007669"/>
    <property type="project" value="UniProtKB-ARBA"/>
</dbReference>
<sequence>MKKSDEGRFLRRGGQQIEVDRSDDSFTVSLRKPKDAGHLRASAEVEQVEMLTGKIAKVTLTADQSVTQCRDRLMEKLRQSERLVVHHEYVDHANPDINYQITPEIFLKFKDNVPREHMAEILDQIGVVIKKEYPALGAVYLVEVTDAAGANPIKVANRLAARPEVEYAEPSLVNRFVHSSLPVDEQFVSQWHLYSKTQNAPDIEPLADVSVYEAWQVSKGRREIVVAVLDDGFELSHPDFQGPGKVVEAVDFAGGDDQPLPEAGDYHGTPCAGVAIAEENGVGCVGAAPGCAFMPVRFPLGANDPWLIEIFTYVSQRAHVASCSWGMIPGNYPLSLAVRDTFTNLARTGGKDGRGLIIVFAAGNYDAPLDASVDYPIRWLGRDLQGNWRTFTATGRIVNGFPAHPDTLAVSAINSLNRKSLYSNWGRQISVAASSNNFDPTTLNKLPGRGITTTDNLYYGSSFTPGKRYTNSFGGTSSATPLVAGVCALVKSVNPELSALQVKAIIETSADKVEDPSTDPLYNHAKGTYQDNHSEWFGYGKINALRAVQEAAARLVPRRVIEKENAIALAIPDFSATGVTSAIPVSEGGPVTEISVEIDISHTWIGDLEVSLQSPTGTRVLLHNRSGGSTKNLRRSYTSVDTPALGAFLGEAAAGDWLLQIADRARADVGTFNRWSLKLVLGEPQKIQVSSNQSLTIPDNDPAGIASPLAVGSERRLKDIAVTVDITHTWTGDLRVSLVAPSGQEVVLHDRSGGSADNILTTYTPLQVPALGGLTQTGASVGGVWTLKVVDLARRDVGKLNGWGMELGVL</sequence>
<dbReference type="PROSITE" id="PS51892">
    <property type="entry name" value="SUBTILASE"/>
    <property type="match status" value="1"/>
</dbReference>
<feature type="domain" description="P/Homo B" evidence="7">
    <location>
        <begin position="555"/>
        <end position="686"/>
    </location>
</feature>
<dbReference type="InterPro" id="IPR008979">
    <property type="entry name" value="Galactose-bd-like_sf"/>
</dbReference>
<evidence type="ECO:0000256" key="1">
    <source>
        <dbReference type="ARBA" id="ARBA00022670"/>
    </source>
</evidence>
<keyword evidence="1 5" id="KW-0645">Protease</keyword>
<dbReference type="GO" id="GO:0016020">
    <property type="term" value="C:membrane"/>
    <property type="evidence" value="ECO:0007669"/>
    <property type="project" value="TreeGrafter"/>
</dbReference>
<evidence type="ECO:0000256" key="3">
    <source>
        <dbReference type="ARBA" id="ARBA00022825"/>
    </source>
</evidence>
<dbReference type="Gene3D" id="3.40.50.200">
    <property type="entry name" value="Peptidase S8/S53 domain"/>
    <property type="match status" value="1"/>
</dbReference>
<dbReference type="InterPro" id="IPR015500">
    <property type="entry name" value="Peptidase_S8_subtilisin-rel"/>
</dbReference>
<dbReference type="InterPro" id="IPR036852">
    <property type="entry name" value="Peptidase_S8/S53_dom_sf"/>
</dbReference>
<comment type="similarity">
    <text evidence="5 6">Belongs to the peptidase S8 family.</text>
</comment>
<dbReference type="InterPro" id="IPR002884">
    <property type="entry name" value="P_dom"/>
</dbReference>
<dbReference type="GO" id="GO:0016485">
    <property type="term" value="P:protein processing"/>
    <property type="evidence" value="ECO:0007669"/>
    <property type="project" value="TreeGrafter"/>
</dbReference>
<dbReference type="InterPro" id="IPR054399">
    <property type="entry name" value="Fervidolysin-like_N_prodom"/>
</dbReference>
<dbReference type="AlphaFoldDB" id="A0A1G9JF56"/>
<dbReference type="Pfam" id="PF01483">
    <property type="entry name" value="P_proprotein"/>
    <property type="match status" value="2"/>
</dbReference>
<dbReference type="Proteomes" id="UP000182146">
    <property type="component" value="Unassembled WGS sequence"/>
</dbReference>
<gene>
    <name evidence="8" type="ORF">SAMN05660860_00427</name>
</gene>
<feature type="domain" description="P/Homo B" evidence="7">
    <location>
        <begin position="689"/>
        <end position="810"/>
    </location>
</feature>
<evidence type="ECO:0000259" key="7">
    <source>
        <dbReference type="PROSITE" id="PS51829"/>
    </source>
</evidence>
<evidence type="ECO:0000256" key="2">
    <source>
        <dbReference type="ARBA" id="ARBA00022801"/>
    </source>
</evidence>
<dbReference type="SUPFAM" id="SSF52743">
    <property type="entry name" value="Subtilisin-like"/>
    <property type="match status" value="1"/>
</dbReference>